<comment type="cofactor">
    <cofactor evidence="1">
        <name>Mg(2+)</name>
        <dbReference type="ChEBI" id="CHEBI:18420"/>
    </cofactor>
</comment>
<dbReference type="GO" id="GO:0046872">
    <property type="term" value="F:metal ion binding"/>
    <property type="evidence" value="ECO:0007669"/>
    <property type="project" value="UniProtKB-KW"/>
</dbReference>
<dbReference type="InterPro" id="IPR006439">
    <property type="entry name" value="HAD-SF_hydro_IA"/>
</dbReference>
<proteinExistence type="predicted"/>
<gene>
    <name evidence="5" type="ORF">DET59_1389</name>
</gene>
<dbReference type="PANTHER" id="PTHR46470">
    <property type="entry name" value="N-ACYLNEURAMINATE-9-PHOSPHATASE"/>
    <property type="match status" value="1"/>
</dbReference>
<evidence type="ECO:0000256" key="3">
    <source>
        <dbReference type="ARBA" id="ARBA00022801"/>
    </source>
</evidence>
<evidence type="ECO:0000256" key="4">
    <source>
        <dbReference type="ARBA" id="ARBA00022842"/>
    </source>
</evidence>
<name>A0A366E9D4_9BACI</name>
<comment type="caution">
    <text evidence="5">The sequence shown here is derived from an EMBL/GenBank/DDBJ whole genome shotgun (WGS) entry which is preliminary data.</text>
</comment>
<dbReference type="AlphaFoldDB" id="A0A366E9D4"/>
<dbReference type="Gene3D" id="1.10.150.520">
    <property type="match status" value="1"/>
</dbReference>
<dbReference type="EMBL" id="QNRJ01000038">
    <property type="protein sequence ID" value="RBO98369.1"/>
    <property type="molecule type" value="Genomic_DNA"/>
</dbReference>
<evidence type="ECO:0000256" key="1">
    <source>
        <dbReference type="ARBA" id="ARBA00001946"/>
    </source>
</evidence>
<dbReference type="InterPro" id="IPR041492">
    <property type="entry name" value="HAD_2"/>
</dbReference>
<dbReference type="Proteomes" id="UP000252118">
    <property type="component" value="Unassembled WGS sequence"/>
</dbReference>
<keyword evidence="4" id="KW-0460">Magnesium</keyword>
<dbReference type="InterPro" id="IPR023214">
    <property type="entry name" value="HAD_sf"/>
</dbReference>
<dbReference type="PRINTS" id="PR00413">
    <property type="entry name" value="HADHALOGNASE"/>
</dbReference>
<dbReference type="NCBIfam" id="TIGR01509">
    <property type="entry name" value="HAD-SF-IA-v3"/>
    <property type="match status" value="1"/>
</dbReference>
<organism evidence="5 6">
    <name type="scientific">Rossellomorea aquimaris</name>
    <dbReference type="NCBI Taxonomy" id="189382"/>
    <lineage>
        <taxon>Bacteria</taxon>
        <taxon>Bacillati</taxon>
        <taxon>Bacillota</taxon>
        <taxon>Bacilli</taxon>
        <taxon>Bacillales</taxon>
        <taxon>Bacillaceae</taxon>
        <taxon>Rossellomorea</taxon>
    </lineage>
</organism>
<dbReference type="Gene3D" id="3.40.50.1000">
    <property type="entry name" value="HAD superfamily/HAD-like"/>
    <property type="match status" value="1"/>
</dbReference>
<evidence type="ECO:0000256" key="2">
    <source>
        <dbReference type="ARBA" id="ARBA00022723"/>
    </source>
</evidence>
<dbReference type="InterPro" id="IPR036412">
    <property type="entry name" value="HAD-like_sf"/>
</dbReference>
<reference evidence="5 6" key="1">
    <citation type="submission" date="2018-06" db="EMBL/GenBank/DDBJ databases">
        <title>Freshwater and sediment microbial communities from various areas in North America, analyzing microbe dynamics in response to fracking.</title>
        <authorList>
            <person name="Lamendella R."/>
        </authorList>
    </citation>
    <scope>NUCLEOTIDE SEQUENCE [LARGE SCALE GENOMIC DNA]</scope>
    <source>
        <strain evidence="5 6">97B</strain>
    </source>
</reference>
<dbReference type="Pfam" id="PF13419">
    <property type="entry name" value="HAD_2"/>
    <property type="match status" value="1"/>
</dbReference>
<dbReference type="PANTHER" id="PTHR46470:SF2">
    <property type="entry name" value="GLYCERALDEHYDE 3-PHOSPHATE PHOSPHATASE"/>
    <property type="match status" value="1"/>
</dbReference>
<dbReference type="GO" id="GO:0044281">
    <property type="term" value="P:small molecule metabolic process"/>
    <property type="evidence" value="ECO:0007669"/>
    <property type="project" value="UniProtKB-ARBA"/>
</dbReference>
<sequence>MRNYKAILFDLDDTLINRDQAVDKMFSLILEKCYEGVPHPAKDEMLHMFREYDKGSYGDNNKRNVLESLFDEFPPHYRLPRQDIQDFWNHHFPRCFSIHQHTLTILNTIKQHVKVGIITNGSTQRQKAKILNSGLNSYFDTIIISEEVGMTKPDKRIFELALDELNVQPEDVLFVGDHLEKDISGCQHAHIKGIWFNPQRIKNDTDIKPYAEIDSFDRLISYMT</sequence>
<dbReference type="InterPro" id="IPR051400">
    <property type="entry name" value="HAD-like_hydrolase"/>
</dbReference>
<evidence type="ECO:0000313" key="5">
    <source>
        <dbReference type="EMBL" id="RBO98369.1"/>
    </source>
</evidence>
<dbReference type="SFLD" id="SFLDG01129">
    <property type="entry name" value="C1.5:_HAD__Beta-PGM__Phosphata"/>
    <property type="match status" value="1"/>
</dbReference>
<accession>A0A366E9D4</accession>
<keyword evidence="2" id="KW-0479">Metal-binding</keyword>
<evidence type="ECO:0000313" key="6">
    <source>
        <dbReference type="Proteomes" id="UP000252118"/>
    </source>
</evidence>
<protein>
    <submittedName>
        <fullName evidence="5">Putative hydrolase of the HAD superfamily</fullName>
    </submittedName>
</protein>
<keyword evidence="3 5" id="KW-0378">Hydrolase</keyword>
<dbReference type="SFLD" id="SFLDS00003">
    <property type="entry name" value="Haloacid_Dehalogenase"/>
    <property type="match status" value="1"/>
</dbReference>
<dbReference type="NCBIfam" id="TIGR01549">
    <property type="entry name" value="HAD-SF-IA-v1"/>
    <property type="match status" value="1"/>
</dbReference>
<dbReference type="GO" id="GO:0016791">
    <property type="term" value="F:phosphatase activity"/>
    <property type="evidence" value="ECO:0007669"/>
    <property type="project" value="TreeGrafter"/>
</dbReference>
<dbReference type="SUPFAM" id="SSF56784">
    <property type="entry name" value="HAD-like"/>
    <property type="match status" value="1"/>
</dbReference>
<dbReference type="SMR" id="A0A366E9D4"/>